<dbReference type="Proteomes" id="UP000063308">
    <property type="component" value="Plasmid pNK6b"/>
</dbReference>
<keyword evidence="1" id="KW-0614">Plasmid</keyword>
<geneLocation type="plasmid" evidence="2">
    <name>pNK6b DNA</name>
</geneLocation>
<dbReference type="EMBL" id="AP014686">
    <property type="protein sequence ID" value="BAR63195.1"/>
    <property type="molecule type" value="Genomic_DNA"/>
</dbReference>
<accession>A0A0E3VXT0</accession>
<proteinExistence type="predicted"/>
<reference evidence="1 2" key="1">
    <citation type="submission" date="2014-11" db="EMBL/GenBank/DDBJ databases">
        <title>Symbiosis island explosion on the genome of extra-slow-growing strains of soybean bradyrhizobia with massive insertion sequences.</title>
        <authorList>
            <person name="Iida T."/>
            <person name="Minamisawa K."/>
        </authorList>
    </citation>
    <scope>NUCLEOTIDE SEQUENCE [LARGE SCALE GENOMIC DNA]</scope>
    <source>
        <strain evidence="1 2">NK6</strain>
        <plasmid evidence="2">pNK6b DNA</plasmid>
    </source>
</reference>
<dbReference type="AlphaFoldDB" id="A0A0E3VXT0"/>
<protein>
    <submittedName>
        <fullName evidence="1">GJ15723</fullName>
    </submittedName>
</protein>
<gene>
    <name evidence="1" type="ORF">NK6_b_1</name>
</gene>
<sequence>MVYDRDRKGAANLKDYSLAEKLTKEQAEQIKQRWRRLDRRLQRLPVLAQRPDGRARWPDEMRLSGLQPRLLAQSEASAAQSFVRSMSRQGWARALTGLPCPSLADMAHMLVRAI</sequence>
<name>A0A0E3VXT0_9BRAD</name>
<organism evidence="1 2">
    <name type="scientific">Bradyrhizobium diazoefficiens</name>
    <dbReference type="NCBI Taxonomy" id="1355477"/>
    <lineage>
        <taxon>Bacteria</taxon>
        <taxon>Pseudomonadati</taxon>
        <taxon>Pseudomonadota</taxon>
        <taxon>Alphaproteobacteria</taxon>
        <taxon>Hyphomicrobiales</taxon>
        <taxon>Nitrobacteraceae</taxon>
        <taxon>Bradyrhizobium</taxon>
    </lineage>
</organism>
<evidence type="ECO:0000313" key="1">
    <source>
        <dbReference type="EMBL" id="BAR63195.1"/>
    </source>
</evidence>
<evidence type="ECO:0000313" key="2">
    <source>
        <dbReference type="Proteomes" id="UP000063308"/>
    </source>
</evidence>